<dbReference type="Proteomes" id="UP001324634">
    <property type="component" value="Chromosome"/>
</dbReference>
<sequence length="582" mass="63370">MLKIFPLLMLVPSLVFADALDKDWNLTVTTTGSIAHEKAFESKGEANFNRLNTMTGYNYSYYYRAFNNKKDQNITYGVWQEAEAFRAYLKDCNFDVPTDLIAMRIGMDKIFNSKNDDEVKNIVEELGPKLNFEQKIEFAAQLGGMLLEGYDYDRADAGLNSEGVVTLRDMIEARQKGSFAGVCRDMSMAMAHTLKAMGVKDAYVVGYQSAVGGHATVLVQDPDNKNKTYNINYNYTTSNESASTLSHLNQNSTLPSVGTNMQIYDADGKHLTSLPTHLGVLLHEMAGGKASDLDPMLRSENSLGSVVLGHKSGASASLNAGITPDGDQVMALSGVYESGHEIAPSKAGVVLYNNRKDTNNYGQLDANGAYFEVEQKVQTRPLKIKSDKGEVSMQVYGKINSQYNVTYSKADGLTDGELSSYGAMLLSTGTEINYKTKNENTKVRATLAATGDLAKSDVRDEGTNYTPDLRDVTGTLAVTHRISSHLEGYGGVAVTARPEFGVQSRQELGIVKQSESSRMSFIVGHQGQVAGSAPVFIPGSQNNYFLEASYGNKKGWSASLGGQCTVNNKKDCGVRATVTYKH</sequence>
<proteinExistence type="predicted"/>
<feature type="chain" id="PRO_5043601343" evidence="1">
    <location>
        <begin position="18"/>
        <end position="582"/>
    </location>
</feature>
<reference evidence="2 3" key="1">
    <citation type="submission" date="2023-11" db="EMBL/GenBank/DDBJ databases">
        <title>Peredibacter starrii A3.12.</title>
        <authorList>
            <person name="Mitchell R.J."/>
        </authorList>
    </citation>
    <scope>NUCLEOTIDE SEQUENCE [LARGE SCALE GENOMIC DNA]</scope>
    <source>
        <strain evidence="2 3">A3.12</strain>
    </source>
</reference>
<protein>
    <submittedName>
        <fullName evidence="2">Uncharacterized protein</fullName>
    </submittedName>
</protein>
<accession>A0AAX4HTP7</accession>
<organism evidence="2 3">
    <name type="scientific">Peredibacter starrii</name>
    <dbReference type="NCBI Taxonomy" id="28202"/>
    <lineage>
        <taxon>Bacteria</taxon>
        <taxon>Pseudomonadati</taxon>
        <taxon>Bdellovibrionota</taxon>
        <taxon>Bacteriovoracia</taxon>
        <taxon>Bacteriovoracales</taxon>
        <taxon>Bacteriovoracaceae</taxon>
        <taxon>Peredibacter</taxon>
    </lineage>
</organism>
<gene>
    <name evidence="2" type="ORF">SOO65_08340</name>
</gene>
<evidence type="ECO:0000313" key="3">
    <source>
        <dbReference type="Proteomes" id="UP001324634"/>
    </source>
</evidence>
<keyword evidence="1" id="KW-0732">Signal</keyword>
<dbReference type="KEGG" id="psti:SOO65_08340"/>
<dbReference type="EMBL" id="CP139487">
    <property type="protein sequence ID" value="WPU66754.1"/>
    <property type="molecule type" value="Genomic_DNA"/>
</dbReference>
<dbReference type="RefSeq" id="WP_321399280.1">
    <property type="nucleotide sequence ID" value="NZ_CP139487.1"/>
</dbReference>
<feature type="signal peptide" evidence="1">
    <location>
        <begin position="1"/>
        <end position="17"/>
    </location>
</feature>
<evidence type="ECO:0000256" key="1">
    <source>
        <dbReference type="SAM" id="SignalP"/>
    </source>
</evidence>
<name>A0AAX4HTP7_9BACT</name>
<dbReference type="AlphaFoldDB" id="A0AAX4HTP7"/>
<evidence type="ECO:0000313" key="2">
    <source>
        <dbReference type="EMBL" id="WPU66754.1"/>
    </source>
</evidence>
<keyword evidence="3" id="KW-1185">Reference proteome</keyword>